<dbReference type="Proteomes" id="UP000078576">
    <property type="component" value="Unassembled WGS sequence"/>
</dbReference>
<dbReference type="AlphaFoldDB" id="A0A194UZL1"/>
<dbReference type="EMBL" id="KN714695">
    <property type="protein sequence ID" value="KUI57046.1"/>
    <property type="molecule type" value="Genomic_DNA"/>
</dbReference>
<proteinExistence type="predicted"/>
<reference evidence="2" key="1">
    <citation type="submission" date="2014-12" db="EMBL/GenBank/DDBJ databases">
        <title>Genome Sequence of Valsa Canker Pathogens Uncovers a Specific Adaption of Colonization on Woody Bark.</title>
        <authorList>
            <person name="Yin Z."/>
            <person name="Liu H."/>
            <person name="Gao X."/>
            <person name="Li Z."/>
            <person name="Song N."/>
            <person name="Ke X."/>
            <person name="Dai Q."/>
            <person name="Wu Y."/>
            <person name="Sun Y."/>
            <person name="Xu J.-R."/>
            <person name="Kang Z.K."/>
            <person name="Wang L."/>
            <person name="Huang L."/>
        </authorList>
    </citation>
    <scope>NUCLEOTIDE SEQUENCE [LARGE SCALE GENOMIC DNA]</scope>
    <source>
        <strain evidence="2">SXYL134</strain>
    </source>
</reference>
<organism evidence="1 2">
    <name type="scientific">Cytospora mali</name>
    <name type="common">Apple Valsa canker fungus</name>
    <name type="synonym">Valsa mali</name>
    <dbReference type="NCBI Taxonomy" id="578113"/>
    <lineage>
        <taxon>Eukaryota</taxon>
        <taxon>Fungi</taxon>
        <taxon>Dikarya</taxon>
        <taxon>Ascomycota</taxon>
        <taxon>Pezizomycotina</taxon>
        <taxon>Sordariomycetes</taxon>
        <taxon>Sordariomycetidae</taxon>
        <taxon>Diaporthales</taxon>
        <taxon>Cytosporaceae</taxon>
        <taxon>Cytospora</taxon>
    </lineage>
</organism>
<evidence type="ECO:0000313" key="1">
    <source>
        <dbReference type="EMBL" id="KUI57046.1"/>
    </source>
</evidence>
<gene>
    <name evidence="1" type="ORF">VP1G_10984</name>
</gene>
<sequence length="117" mass="12384">MDSIDPVDPVDLFAGNLWPNQHVRQLIQQLHRLLGAGDPGRGAHAPRPEVVGARAQELVAHVERVLRADLEALAVSVSVPVTVPAGPALLLKVLLAYRHAPGLVAYVDEDVAAAVAD</sequence>
<evidence type="ECO:0000313" key="2">
    <source>
        <dbReference type="Proteomes" id="UP000078576"/>
    </source>
</evidence>
<keyword evidence="2" id="KW-1185">Reference proteome</keyword>
<accession>A0A194UZL1</accession>
<protein>
    <submittedName>
        <fullName evidence="1">Uncharacterized protein</fullName>
    </submittedName>
</protein>
<name>A0A194UZL1_CYTMA</name>